<feature type="transmembrane region" description="Helical" evidence="12">
    <location>
        <begin position="378"/>
        <end position="402"/>
    </location>
</feature>
<organism evidence="13 14">
    <name type="scientific">Pichia inconspicua</name>
    <dbReference type="NCBI Taxonomy" id="52247"/>
    <lineage>
        <taxon>Eukaryota</taxon>
        <taxon>Fungi</taxon>
        <taxon>Dikarya</taxon>
        <taxon>Ascomycota</taxon>
        <taxon>Saccharomycotina</taxon>
        <taxon>Pichiomycetes</taxon>
        <taxon>Pichiales</taxon>
        <taxon>Pichiaceae</taxon>
        <taxon>Pichia</taxon>
    </lineage>
</organism>
<evidence type="ECO:0000256" key="9">
    <source>
        <dbReference type="ARBA" id="ARBA00023136"/>
    </source>
</evidence>
<dbReference type="STRING" id="52247.A0A4T0WVL4"/>
<protein>
    <submittedName>
        <fullName evidence="13">Uncharacterized protein</fullName>
    </submittedName>
</protein>
<dbReference type="GO" id="GO:0005743">
    <property type="term" value="C:mitochondrial inner membrane"/>
    <property type="evidence" value="ECO:0007669"/>
    <property type="project" value="UniProtKB-SubCell"/>
</dbReference>
<evidence type="ECO:0000256" key="1">
    <source>
        <dbReference type="ARBA" id="ARBA00004448"/>
    </source>
</evidence>
<dbReference type="SUPFAM" id="SSF103506">
    <property type="entry name" value="Mitochondrial carrier"/>
    <property type="match status" value="1"/>
</dbReference>
<name>A0A4T0WVL4_9ASCO</name>
<comment type="similarity">
    <text evidence="2">Belongs to the glycosyltransferase 32 family.</text>
</comment>
<dbReference type="GO" id="GO:0055085">
    <property type="term" value="P:transmembrane transport"/>
    <property type="evidence" value="ECO:0007669"/>
    <property type="project" value="InterPro"/>
</dbReference>
<dbReference type="InterPro" id="IPR006939">
    <property type="entry name" value="SNF5"/>
</dbReference>
<keyword evidence="5" id="KW-0677">Repeat</keyword>
<dbReference type="InterPro" id="IPR007577">
    <property type="entry name" value="GlycoTrfase_DXD_sugar-bd_CS"/>
</dbReference>
<dbReference type="Proteomes" id="UP000307173">
    <property type="component" value="Unassembled WGS sequence"/>
</dbReference>
<keyword evidence="3" id="KW-0813">Transport</keyword>
<dbReference type="Gene3D" id="1.50.40.10">
    <property type="entry name" value="Mitochondrial carrier domain"/>
    <property type="match status" value="1"/>
</dbReference>
<dbReference type="AlphaFoldDB" id="A0A4T0WVL4"/>
<dbReference type="InterPro" id="IPR039367">
    <property type="entry name" value="Och1-like"/>
</dbReference>
<feature type="repeat" description="Solcar" evidence="10">
    <location>
        <begin position="1057"/>
        <end position="1143"/>
    </location>
</feature>
<gene>
    <name evidence="13" type="ORF">CANINC_004548</name>
</gene>
<dbReference type="InterPro" id="IPR023395">
    <property type="entry name" value="MCP_dom_sf"/>
</dbReference>
<evidence type="ECO:0000256" key="11">
    <source>
        <dbReference type="SAM" id="MobiDB-lite"/>
    </source>
</evidence>
<evidence type="ECO:0000313" key="13">
    <source>
        <dbReference type="EMBL" id="TID14877.1"/>
    </source>
</evidence>
<dbReference type="SUPFAM" id="SSF53448">
    <property type="entry name" value="Nucleotide-diphospho-sugar transferases"/>
    <property type="match status" value="1"/>
</dbReference>
<evidence type="ECO:0000256" key="4">
    <source>
        <dbReference type="ARBA" id="ARBA00022692"/>
    </source>
</evidence>
<dbReference type="InterPro" id="IPR002067">
    <property type="entry name" value="MCP"/>
</dbReference>
<evidence type="ECO:0000256" key="2">
    <source>
        <dbReference type="ARBA" id="ARBA00009003"/>
    </source>
</evidence>
<evidence type="ECO:0000256" key="5">
    <source>
        <dbReference type="ARBA" id="ARBA00022737"/>
    </source>
</evidence>
<keyword evidence="9 10" id="KW-0472">Membrane</keyword>
<sequence>MIYDTYPETLSHADNALYANLSTSRVAKRQASKINYAEDFNDDFEEDNTGNGLLGNNGGGIGGGNGVPGDGNGEFGDGEEFGDGDGDIWGNDDDGGVVKGDEDDEDYVDDEYYYDMLTSAAAANKVNASAGNREAPKKAPDIIIDLGGEEVVKNLVSQVIPIKVKVTTNGSVINDRFLWDLNDPVTTPELFVSILADELELSRNAESMVLSQMKEQIQMYRELFANPNNTIIDQFLSNEKEFHVILDISTNIGEDFFTDKIEWDLLDSTMTPESFAETIVDDLGLKPEFCTSIAVAIYEEMYKLKKELIENPQQVSQYIDSLPFFNLAQPGRVQGLRYDVKKYGEEFTPSVERLSEWEIEKRETEKERNLRRRKRETLRVAGVGRGKIIAIITLISIIYFLIPRKNEIDNRIERDEIYYNMKNSPPSGTLRGKLAQYFPYDPISSIPRNIFQTWKTSRSDSSFPKKYIGSVDSWDDLNNIDGYRHFIFSDDVIDEWVHSEYGIVEEVVKAWDLLPKMILKADMFRYLVLFARGGIYSDIDTFCLKKIENWPIEENTGIVVGIEADPDREDWYEWYARRIQFVQWTIVSKKGHPFLRELIARIVDETLRRERMGTLKIVEGKDEGGDVMSWTGPGIFTDTIFDYLNNILSDGKYGDGYGIGSKYWVEGEKFKLKQQEIDENGLPLHAKDMEINYTKFTGLRNSIKIDDILILPITCFSPGVGQMGSKPPTDKLALNMNGKELTPNDVFELPKSFFEMQKSLADMVVEHLDERACAAALEGWPDRSAAAVVDISDAKSRKQAAQQALAGHVTGLDVECDTALVAGEAGEGEEVETKVGLAGGLAGVSAKTLIAPLDRVKILFQTNNAHYRKFIGTWSGLPRAINHIYSRDGIRGLYQGHSATLLRIFPYAAIKFVCYEQYRSHLIPTDAHETAFRRLLTGSLAGITSVFFTYPLDLIRVRLAFETTHHNHNNLHHILKLIYTEHPPQFLNLKLANFYRGFIPTIIGMIPYAGVSFYSHDLFHDILRSPLLSPYTLQNTTSTSTSASNSSANSHTNRPPLKTWAQLFAGGIAGMLAQTSAYPFEVIRRRMQVAGATGIRLSLKGTCLAIWKERGLNGFYVGLGIGFVKVVPMFACSFFVYERCKWWLGI</sequence>
<keyword evidence="8" id="KW-0496">Mitochondrion</keyword>
<dbReference type="PROSITE" id="PS50920">
    <property type="entry name" value="SOLCAR"/>
    <property type="match status" value="3"/>
</dbReference>
<dbReference type="GO" id="GO:0006487">
    <property type="term" value="P:protein N-linked glycosylation"/>
    <property type="evidence" value="ECO:0007669"/>
    <property type="project" value="TreeGrafter"/>
</dbReference>
<evidence type="ECO:0000256" key="10">
    <source>
        <dbReference type="PROSITE-ProRule" id="PRU00282"/>
    </source>
</evidence>
<dbReference type="GO" id="GO:0000228">
    <property type="term" value="C:nuclear chromosome"/>
    <property type="evidence" value="ECO:0007669"/>
    <property type="project" value="InterPro"/>
</dbReference>
<dbReference type="InterPro" id="IPR018108">
    <property type="entry name" value="MCP_transmembrane"/>
</dbReference>
<feature type="region of interest" description="Disordered" evidence="11">
    <location>
        <begin position="47"/>
        <end position="104"/>
    </location>
</feature>
<feature type="repeat" description="Solcar" evidence="10">
    <location>
        <begin position="830"/>
        <end position="921"/>
    </location>
</feature>
<dbReference type="Pfam" id="PF04855">
    <property type="entry name" value="SNF5"/>
    <property type="match status" value="1"/>
</dbReference>
<keyword evidence="14" id="KW-1185">Reference proteome</keyword>
<keyword evidence="7 12" id="KW-1133">Transmembrane helix</keyword>
<dbReference type="Pfam" id="PF00153">
    <property type="entry name" value="Mito_carr"/>
    <property type="match status" value="3"/>
</dbReference>
<dbReference type="InterPro" id="IPR029044">
    <property type="entry name" value="Nucleotide-diphossugar_trans"/>
</dbReference>
<dbReference type="GO" id="GO:0000136">
    <property type="term" value="C:mannan polymerase complex"/>
    <property type="evidence" value="ECO:0007669"/>
    <property type="project" value="TreeGrafter"/>
</dbReference>
<evidence type="ECO:0000256" key="8">
    <source>
        <dbReference type="ARBA" id="ARBA00023128"/>
    </source>
</evidence>
<keyword evidence="4 10" id="KW-0812">Transmembrane</keyword>
<evidence type="ECO:0000256" key="6">
    <source>
        <dbReference type="ARBA" id="ARBA00022792"/>
    </source>
</evidence>
<proteinExistence type="inferred from homology"/>
<comment type="subcellular location">
    <subcellularLocation>
        <location evidence="1">Mitochondrion inner membrane</location>
        <topology evidence="1">Multi-pass membrane protein</topology>
    </subcellularLocation>
</comment>
<dbReference type="PANTHER" id="PTHR31834">
    <property type="entry name" value="INITIATION-SPECIFIC ALPHA-1,6-MANNOSYLTRANSFERASE"/>
    <property type="match status" value="1"/>
</dbReference>
<evidence type="ECO:0000256" key="7">
    <source>
        <dbReference type="ARBA" id="ARBA00022989"/>
    </source>
</evidence>
<dbReference type="GO" id="GO:0000009">
    <property type="term" value="F:alpha-1,6-mannosyltransferase activity"/>
    <property type="evidence" value="ECO:0007669"/>
    <property type="project" value="InterPro"/>
</dbReference>
<dbReference type="PRINTS" id="PR00926">
    <property type="entry name" value="MITOCARRIER"/>
</dbReference>
<evidence type="ECO:0000256" key="12">
    <source>
        <dbReference type="SAM" id="Phobius"/>
    </source>
</evidence>
<dbReference type="PANTHER" id="PTHR31834:SF1">
    <property type="entry name" value="INITIATION-SPECIFIC ALPHA-1,6-MANNOSYLTRANSFERASE"/>
    <property type="match status" value="1"/>
</dbReference>
<feature type="compositionally biased region" description="Gly residues" evidence="11">
    <location>
        <begin position="52"/>
        <end position="75"/>
    </location>
</feature>
<feature type="compositionally biased region" description="Acidic residues" evidence="11">
    <location>
        <begin position="76"/>
        <end position="104"/>
    </location>
</feature>
<feature type="repeat" description="Solcar" evidence="10">
    <location>
        <begin position="929"/>
        <end position="1022"/>
    </location>
</feature>
<accession>A0A4T0WVL4</accession>
<keyword evidence="6" id="KW-0999">Mitochondrion inner membrane</keyword>
<dbReference type="Gene3D" id="3.90.550.20">
    <property type="match status" value="1"/>
</dbReference>
<dbReference type="EMBL" id="SELW01000657">
    <property type="protein sequence ID" value="TID14877.1"/>
    <property type="molecule type" value="Genomic_DNA"/>
</dbReference>
<comment type="caution">
    <text evidence="13">The sequence shown here is derived from an EMBL/GenBank/DDBJ whole genome shotgun (WGS) entry which is preliminary data.</text>
</comment>
<dbReference type="Pfam" id="PF04488">
    <property type="entry name" value="Gly_transf_sug"/>
    <property type="match status" value="1"/>
</dbReference>
<evidence type="ECO:0000256" key="3">
    <source>
        <dbReference type="ARBA" id="ARBA00022448"/>
    </source>
</evidence>
<feature type="transmembrane region" description="Helical" evidence="12">
    <location>
        <begin position="1115"/>
        <end position="1137"/>
    </location>
</feature>
<dbReference type="GO" id="GO:0006338">
    <property type="term" value="P:chromatin remodeling"/>
    <property type="evidence" value="ECO:0007669"/>
    <property type="project" value="InterPro"/>
</dbReference>
<reference evidence="13 14" key="1">
    <citation type="journal article" date="2019" name="Front. Genet.">
        <title>Whole-Genome Sequencing of the Opportunistic Yeast Pathogen Candida inconspicua Uncovers Its Hybrid Origin.</title>
        <authorList>
            <person name="Mixao V."/>
            <person name="Hansen A.P."/>
            <person name="Saus E."/>
            <person name="Boekhout T."/>
            <person name="Lass-Florl C."/>
            <person name="Gabaldon T."/>
        </authorList>
    </citation>
    <scope>NUCLEOTIDE SEQUENCE [LARGE SCALE GENOMIC DNA]</scope>
    <source>
        <strain evidence="13 14">CBS 180</strain>
    </source>
</reference>
<evidence type="ECO:0000313" key="14">
    <source>
        <dbReference type="Proteomes" id="UP000307173"/>
    </source>
</evidence>
<dbReference type="OrthoDB" id="409543at2759"/>